<feature type="compositionally biased region" description="Basic and acidic residues" evidence="1">
    <location>
        <begin position="604"/>
        <end position="616"/>
    </location>
</feature>
<evidence type="ECO:0000313" key="2">
    <source>
        <dbReference type="EMBL" id="KAJ7657517.1"/>
    </source>
</evidence>
<evidence type="ECO:0000313" key="3">
    <source>
        <dbReference type="Proteomes" id="UP001221757"/>
    </source>
</evidence>
<accession>A0AAD7CQ05</accession>
<feature type="compositionally biased region" description="Basic and acidic residues" evidence="1">
    <location>
        <begin position="473"/>
        <end position="495"/>
    </location>
</feature>
<gene>
    <name evidence="2" type="ORF">B0H17DRAFT_1213495</name>
</gene>
<keyword evidence="3" id="KW-1185">Reference proteome</keyword>
<proteinExistence type="predicted"/>
<comment type="caution">
    <text evidence="2">The sequence shown here is derived from an EMBL/GenBank/DDBJ whole genome shotgun (WGS) entry which is preliminary data.</text>
</comment>
<feature type="region of interest" description="Disordered" evidence="1">
    <location>
        <begin position="455"/>
        <end position="520"/>
    </location>
</feature>
<dbReference type="EMBL" id="JARKIE010000289">
    <property type="protein sequence ID" value="KAJ7657517.1"/>
    <property type="molecule type" value="Genomic_DNA"/>
</dbReference>
<evidence type="ECO:0000256" key="1">
    <source>
        <dbReference type="SAM" id="MobiDB-lite"/>
    </source>
</evidence>
<protein>
    <submittedName>
        <fullName evidence="2">Uncharacterized protein</fullName>
    </submittedName>
</protein>
<name>A0AAD7CQ05_MYCRO</name>
<dbReference type="Proteomes" id="UP001221757">
    <property type="component" value="Unassembled WGS sequence"/>
</dbReference>
<feature type="region of interest" description="Disordered" evidence="1">
    <location>
        <begin position="749"/>
        <end position="779"/>
    </location>
</feature>
<feature type="region of interest" description="Disordered" evidence="1">
    <location>
        <begin position="594"/>
        <end position="617"/>
    </location>
</feature>
<sequence length="779" mass="87813">MDADMANVSNAIDVDQPELETRVFSTPCLHSYHGYDRLPSQIDDALKFRLPQILFYHSRLIAIADRRFLVWSPNSTQDPYYPGVVTDVEYTPVYSVWDNPVLAGGHGRLNPTYLRDLSIRFNDILGQVTVDKLAACQRGIREQRAWLDMVELLISRPPLTVQCDVCILPADEDYIGVWINGGVEETIHWLLTMAHVPCFVIHAFCSDKLVADAISDPLSRTDIRLLTDKIGNEHDRLLLRGADGLHPEAFTPEELYPVPRSLVYRQPREREGSSLSWQLELPDGQRIPREVLHDPGTLEEQNLALRACIVRDFRQRTPDRYLGPGATDFIADTERRFAAYESDFPAKTPLLYQALLTATAVGEGKWTMFRKEDREPEEEDEEEESDLTAMMELGARNQGKNVVVGEELWFDRIKRRRLIFTDLPPLDPLLGLTTEKSTVARSRWMYRKQDPEPLYKGRVAKTPRAQQLPLLKDGSHEPNDSKWAWKTETENEGDPKVSLGESGGSEDEGPVVPPLSVAPSHVPLPSKRKLWIASASRRATSFTPSTKGHYSSVSTTATFSPSTAESIHFLTDPYSSLLTVYSATIAPTAAELRATGTEGPPYPDHARPHTPGEGEAGRAPCLDGKVPLVRTEDVLPCPIEGVLRRRGGPTQNEDVAMTDDTPSLLLHFADDEAGPPPGLLGRFTEAQEDVVMEEGEIFHRFGVGLPERVGKIKKPRIRRHNRTGKREARQEREHLSWLTLEEHIFQDVLFRDARAQPPPPPPPERTYERDDNFYDTDDE</sequence>
<dbReference type="AlphaFoldDB" id="A0AAD7CQ05"/>
<organism evidence="2 3">
    <name type="scientific">Mycena rosella</name>
    <name type="common">Pink bonnet</name>
    <name type="synonym">Agaricus rosellus</name>
    <dbReference type="NCBI Taxonomy" id="1033263"/>
    <lineage>
        <taxon>Eukaryota</taxon>
        <taxon>Fungi</taxon>
        <taxon>Dikarya</taxon>
        <taxon>Basidiomycota</taxon>
        <taxon>Agaricomycotina</taxon>
        <taxon>Agaricomycetes</taxon>
        <taxon>Agaricomycetidae</taxon>
        <taxon>Agaricales</taxon>
        <taxon>Marasmiineae</taxon>
        <taxon>Mycenaceae</taxon>
        <taxon>Mycena</taxon>
    </lineage>
</organism>
<reference evidence="2" key="1">
    <citation type="submission" date="2023-03" db="EMBL/GenBank/DDBJ databases">
        <title>Massive genome expansion in bonnet fungi (Mycena s.s.) driven by repeated elements and novel gene families across ecological guilds.</title>
        <authorList>
            <consortium name="Lawrence Berkeley National Laboratory"/>
            <person name="Harder C.B."/>
            <person name="Miyauchi S."/>
            <person name="Viragh M."/>
            <person name="Kuo A."/>
            <person name="Thoen E."/>
            <person name="Andreopoulos B."/>
            <person name="Lu D."/>
            <person name="Skrede I."/>
            <person name="Drula E."/>
            <person name="Henrissat B."/>
            <person name="Morin E."/>
            <person name="Kohler A."/>
            <person name="Barry K."/>
            <person name="LaButti K."/>
            <person name="Morin E."/>
            <person name="Salamov A."/>
            <person name="Lipzen A."/>
            <person name="Mereny Z."/>
            <person name="Hegedus B."/>
            <person name="Baldrian P."/>
            <person name="Stursova M."/>
            <person name="Weitz H."/>
            <person name="Taylor A."/>
            <person name="Grigoriev I.V."/>
            <person name="Nagy L.G."/>
            <person name="Martin F."/>
            <person name="Kauserud H."/>
        </authorList>
    </citation>
    <scope>NUCLEOTIDE SEQUENCE</scope>
    <source>
        <strain evidence="2">CBHHK067</strain>
    </source>
</reference>